<evidence type="ECO:0000313" key="1">
    <source>
        <dbReference type="EMBL" id="QDS99442.1"/>
    </source>
</evidence>
<organism evidence="1 2">
    <name type="scientific">Adhaeretor mobilis</name>
    <dbReference type="NCBI Taxonomy" id="1930276"/>
    <lineage>
        <taxon>Bacteria</taxon>
        <taxon>Pseudomonadati</taxon>
        <taxon>Planctomycetota</taxon>
        <taxon>Planctomycetia</taxon>
        <taxon>Pirellulales</taxon>
        <taxon>Lacipirellulaceae</taxon>
        <taxon>Adhaeretor</taxon>
    </lineage>
</organism>
<dbReference type="InterPro" id="IPR036439">
    <property type="entry name" value="Dockerin_dom_sf"/>
</dbReference>
<protein>
    <recommendedName>
        <fullName evidence="3">PEP-CTERM protein-sorting domain-containing protein</fullName>
    </recommendedName>
</protein>
<evidence type="ECO:0000313" key="2">
    <source>
        <dbReference type="Proteomes" id="UP000319852"/>
    </source>
</evidence>
<dbReference type="GO" id="GO:0000272">
    <property type="term" value="P:polysaccharide catabolic process"/>
    <property type="evidence" value="ECO:0007669"/>
    <property type="project" value="InterPro"/>
</dbReference>
<gene>
    <name evidence="1" type="ORF">HG15A2_27650</name>
</gene>
<dbReference type="EMBL" id="CP036263">
    <property type="protein sequence ID" value="QDS99442.1"/>
    <property type="molecule type" value="Genomic_DNA"/>
</dbReference>
<dbReference type="KEGG" id="amob:HG15A2_27650"/>
<dbReference type="AlphaFoldDB" id="A0A517MX34"/>
<name>A0A517MX34_9BACT</name>
<dbReference type="InterPro" id="IPR018247">
    <property type="entry name" value="EF_Hand_1_Ca_BS"/>
</dbReference>
<sequence length="332" mass="34093">MKSTARPPKAIMASSMTLPAVAKSGLLACILLAPGLSRAATLVYLSADGAGQSAAPVSPQETLEFLPAGGSFHIWVEPDALLTGISLDVDKSGSAIRFTGSTIYNPSVGADTRWLPGLIRDGSVTDAEVSRIEGGALAPLVGFGTGIGPTTSSSDPFYESTGGFLFATIDFTVIDPDETSTASLSIGHNLMSDSSGLASESIYLGPSDGPVTNSVGATGTVVDLNFVARALHPSDFDTDGDVDGIDFLIWQLGFGITSGATRSQGDADDDGKVDSTDLGLWQTQFGTVPTPAIASSVAVPEATTLYLAIAGLSVLLATLGRCRSQRCSRHRC</sequence>
<proteinExistence type="predicted"/>
<keyword evidence="2" id="KW-1185">Reference proteome</keyword>
<evidence type="ECO:0008006" key="3">
    <source>
        <dbReference type="Google" id="ProtNLM"/>
    </source>
</evidence>
<reference evidence="1 2" key="1">
    <citation type="submission" date="2019-02" db="EMBL/GenBank/DDBJ databases">
        <title>Deep-cultivation of Planctomycetes and their phenomic and genomic characterization uncovers novel biology.</title>
        <authorList>
            <person name="Wiegand S."/>
            <person name="Jogler M."/>
            <person name="Boedeker C."/>
            <person name="Pinto D."/>
            <person name="Vollmers J."/>
            <person name="Rivas-Marin E."/>
            <person name="Kohn T."/>
            <person name="Peeters S.H."/>
            <person name="Heuer A."/>
            <person name="Rast P."/>
            <person name="Oberbeckmann S."/>
            <person name="Bunk B."/>
            <person name="Jeske O."/>
            <person name="Meyerdierks A."/>
            <person name="Storesund J.E."/>
            <person name="Kallscheuer N."/>
            <person name="Luecker S."/>
            <person name="Lage O.M."/>
            <person name="Pohl T."/>
            <person name="Merkel B.J."/>
            <person name="Hornburger P."/>
            <person name="Mueller R.-W."/>
            <person name="Bruemmer F."/>
            <person name="Labrenz M."/>
            <person name="Spormann A.M."/>
            <person name="Op den Camp H."/>
            <person name="Overmann J."/>
            <person name="Amann R."/>
            <person name="Jetten M.S.M."/>
            <person name="Mascher T."/>
            <person name="Medema M.H."/>
            <person name="Devos D.P."/>
            <person name="Kaster A.-K."/>
            <person name="Ovreas L."/>
            <person name="Rohde M."/>
            <person name="Galperin M.Y."/>
            <person name="Jogler C."/>
        </authorList>
    </citation>
    <scope>NUCLEOTIDE SEQUENCE [LARGE SCALE GENOMIC DNA]</scope>
    <source>
        <strain evidence="1 2">HG15A2</strain>
    </source>
</reference>
<dbReference type="Gene3D" id="1.10.1330.10">
    <property type="entry name" value="Dockerin domain"/>
    <property type="match status" value="1"/>
</dbReference>
<dbReference type="Proteomes" id="UP000319852">
    <property type="component" value="Chromosome"/>
</dbReference>
<accession>A0A517MX34</accession>
<dbReference type="PROSITE" id="PS00018">
    <property type="entry name" value="EF_HAND_1"/>
    <property type="match status" value="1"/>
</dbReference>